<dbReference type="InterPro" id="IPR001128">
    <property type="entry name" value="Cyt_P450"/>
</dbReference>
<sequence>MWSTLFMISILLYIAYRFLKYWILDPWYIHKDLWAQGIPGQYTPVVGEILTVRRAVLADDPLSFMVEMGKKYGSYYHTSFGPVPRLCTSDPSLIQGVLRTNARFYRKSNLMRLILGTLLGYDNLLLAEDNIHSQHRRLIAPVFQHQNINSMISLMVELTSNLLAKWKLTLHDVENKGKELTIDMQNEMTHLTLDIVTGCVLGNGLMKNENVRDIIYRNVTTTLEDVQNRTLNMIGLIPIINRLPFPSKQRIDKSKQDVRIVIQRIIDDRKKNLTTSSCKGPDLLDLILAARGDDKISKLTDEEIYEEALTFVLAGHETTSNLMIWTLYNLANNPDVCQRLEAEVDSVLNDNEEITASTLSLLTYTEAVLKESLRLHQPVPTIVRQAVEDNMLIASDGKQIHIKKGTDIQVNFFLLHHSEKYWHEPFKFDPSRFNERHVDTYLPFSAGPRSCTGQNFAMLEAKVMLAMMIKQFRFQLVPGQKHVPEVLITMRPKYGMWMKLSSR</sequence>
<evidence type="ECO:0008006" key="11">
    <source>
        <dbReference type="Google" id="ProtNLM"/>
    </source>
</evidence>
<dbReference type="GO" id="GO:0005506">
    <property type="term" value="F:iron ion binding"/>
    <property type="evidence" value="ECO:0007669"/>
    <property type="project" value="InterPro"/>
</dbReference>
<reference evidence="8" key="1">
    <citation type="submission" date="2021-02" db="EMBL/GenBank/DDBJ databases">
        <authorList>
            <person name="Nowell W R."/>
        </authorList>
    </citation>
    <scope>NUCLEOTIDE SEQUENCE</scope>
</reference>
<dbReference type="AlphaFoldDB" id="A0A815FZ81"/>
<dbReference type="PRINTS" id="PR00385">
    <property type="entry name" value="P450"/>
</dbReference>
<name>A0A815FZ81_9BILA</name>
<dbReference type="InterPro" id="IPR036396">
    <property type="entry name" value="Cyt_P450_sf"/>
</dbReference>
<feature type="binding site" description="axial binding residue" evidence="7">
    <location>
        <position position="451"/>
    </location>
    <ligand>
        <name>heme</name>
        <dbReference type="ChEBI" id="CHEBI:30413"/>
    </ligand>
    <ligandPart>
        <name>Fe</name>
        <dbReference type="ChEBI" id="CHEBI:18248"/>
    </ligandPart>
</feature>
<evidence type="ECO:0000256" key="2">
    <source>
        <dbReference type="ARBA" id="ARBA00022617"/>
    </source>
</evidence>
<dbReference type="PRINTS" id="PR00463">
    <property type="entry name" value="EP450I"/>
</dbReference>
<dbReference type="EMBL" id="CAJOAZ010001885">
    <property type="protein sequence ID" value="CAF3869199.1"/>
    <property type="molecule type" value="Genomic_DNA"/>
</dbReference>
<dbReference type="GO" id="GO:0020037">
    <property type="term" value="F:heme binding"/>
    <property type="evidence" value="ECO:0007669"/>
    <property type="project" value="InterPro"/>
</dbReference>
<dbReference type="Proteomes" id="UP000663845">
    <property type="component" value="Unassembled WGS sequence"/>
</dbReference>
<evidence type="ECO:0000256" key="1">
    <source>
        <dbReference type="ARBA" id="ARBA00010617"/>
    </source>
</evidence>
<evidence type="ECO:0000256" key="3">
    <source>
        <dbReference type="ARBA" id="ARBA00022723"/>
    </source>
</evidence>
<comment type="cofactor">
    <cofactor evidence="7">
        <name>heme</name>
        <dbReference type="ChEBI" id="CHEBI:30413"/>
    </cofactor>
</comment>
<evidence type="ECO:0000313" key="8">
    <source>
        <dbReference type="EMBL" id="CAF1331825.1"/>
    </source>
</evidence>
<dbReference type="PANTHER" id="PTHR24291:SF50">
    <property type="entry name" value="BIFUNCTIONAL ALBAFLAVENONE MONOOXYGENASE_TERPENE SYNTHASE"/>
    <property type="match status" value="1"/>
</dbReference>
<dbReference type="PANTHER" id="PTHR24291">
    <property type="entry name" value="CYTOCHROME P450 FAMILY 4"/>
    <property type="match status" value="1"/>
</dbReference>
<keyword evidence="2 7" id="KW-0349">Heme</keyword>
<evidence type="ECO:0000256" key="6">
    <source>
        <dbReference type="ARBA" id="ARBA00023033"/>
    </source>
</evidence>
<keyword evidence="3 7" id="KW-0479">Metal-binding</keyword>
<dbReference type="InterPro" id="IPR002401">
    <property type="entry name" value="Cyt_P450_E_grp-I"/>
</dbReference>
<evidence type="ECO:0000256" key="5">
    <source>
        <dbReference type="ARBA" id="ARBA00023004"/>
    </source>
</evidence>
<keyword evidence="4" id="KW-0560">Oxidoreductase</keyword>
<evidence type="ECO:0000256" key="7">
    <source>
        <dbReference type="PIRSR" id="PIRSR602401-1"/>
    </source>
</evidence>
<proteinExistence type="inferred from homology"/>
<dbReference type="SUPFAM" id="SSF48264">
    <property type="entry name" value="Cytochrome P450"/>
    <property type="match status" value="1"/>
</dbReference>
<organism evidence="8 10">
    <name type="scientific">Adineta steineri</name>
    <dbReference type="NCBI Taxonomy" id="433720"/>
    <lineage>
        <taxon>Eukaryota</taxon>
        <taxon>Metazoa</taxon>
        <taxon>Spiralia</taxon>
        <taxon>Gnathifera</taxon>
        <taxon>Rotifera</taxon>
        <taxon>Eurotatoria</taxon>
        <taxon>Bdelloidea</taxon>
        <taxon>Adinetida</taxon>
        <taxon>Adinetidae</taxon>
        <taxon>Adineta</taxon>
    </lineage>
</organism>
<dbReference type="Gene3D" id="1.10.630.10">
    <property type="entry name" value="Cytochrome P450"/>
    <property type="match status" value="1"/>
</dbReference>
<protein>
    <recommendedName>
        <fullName evidence="11">Cytochrome P450</fullName>
    </recommendedName>
</protein>
<gene>
    <name evidence="8" type="ORF">JYZ213_LOCUS33998</name>
    <name evidence="9" type="ORF">OXD698_LOCUS22250</name>
</gene>
<comment type="caution">
    <text evidence="8">The sequence shown here is derived from an EMBL/GenBank/DDBJ whole genome shotgun (WGS) entry which is preliminary data.</text>
</comment>
<evidence type="ECO:0000256" key="4">
    <source>
        <dbReference type="ARBA" id="ARBA00023002"/>
    </source>
</evidence>
<dbReference type="EMBL" id="CAJNOG010000670">
    <property type="protein sequence ID" value="CAF1331825.1"/>
    <property type="molecule type" value="Genomic_DNA"/>
</dbReference>
<dbReference type="GO" id="GO:0004497">
    <property type="term" value="F:monooxygenase activity"/>
    <property type="evidence" value="ECO:0007669"/>
    <property type="project" value="UniProtKB-KW"/>
</dbReference>
<keyword evidence="5 7" id="KW-0408">Iron</keyword>
<dbReference type="InterPro" id="IPR050196">
    <property type="entry name" value="Cytochrome_P450_Monoox"/>
</dbReference>
<dbReference type="Pfam" id="PF00067">
    <property type="entry name" value="p450"/>
    <property type="match status" value="1"/>
</dbReference>
<dbReference type="Proteomes" id="UP000663844">
    <property type="component" value="Unassembled WGS sequence"/>
</dbReference>
<accession>A0A815FZ81</accession>
<evidence type="ECO:0000313" key="10">
    <source>
        <dbReference type="Proteomes" id="UP000663845"/>
    </source>
</evidence>
<evidence type="ECO:0000313" key="9">
    <source>
        <dbReference type="EMBL" id="CAF3869199.1"/>
    </source>
</evidence>
<comment type="similarity">
    <text evidence="1">Belongs to the cytochrome P450 family.</text>
</comment>
<keyword evidence="6" id="KW-0503">Monooxygenase</keyword>
<dbReference type="GO" id="GO:0016705">
    <property type="term" value="F:oxidoreductase activity, acting on paired donors, with incorporation or reduction of molecular oxygen"/>
    <property type="evidence" value="ECO:0007669"/>
    <property type="project" value="InterPro"/>
</dbReference>